<dbReference type="InterPro" id="IPR044880">
    <property type="entry name" value="NCX_ion-bd_dom_sf"/>
</dbReference>
<dbReference type="InterPro" id="IPR004837">
    <property type="entry name" value="NaCa_Exmemb"/>
</dbReference>
<evidence type="ECO:0000313" key="7">
    <source>
        <dbReference type="EMBL" id="OGC58142.1"/>
    </source>
</evidence>
<keyword evidence="2 5" id="KW-0812">Transmembrane</keyword>
<dbReference type="PANTHER" id="PTHR10846">
    <property type="entry name" value="SODIUM/POTASSIUM/CALCIUM EXCHANGER"/>
    <property type="match status" value="1"/>
</dbReference>
<dbReference type="AlphaFoldDB" id="A0A1F4VLP5"/>
<dbReference type="InterPro" id="IPR004481">
    <property type="entry name" value="K/Na/Ca-exchanger"/>
</dbReference>
<feature type="transmembrane region" description="Helical" evidence="5">
    <location>
        <begin position="91"/>
        <end position="112"/>
    </location>
</feature>
<feature type="domain" description="Sodium/calcium exchanger membrane region" evidence="6">
    <location>
        <begin position="61"/>
        <end position="200"/>
    </location>
</feature>
<name>A0A1F4VLP5_UNCKA</name>
<feature type="transmembrane region" description="Helical" evidence="5">
    <location>
        <begin position="57"/>
        <end position="79"/>
    </location>
</feature>
<sequence>MGIFSLLPILLSIDGTLTKIDGIILLTGYVGNALLVIRRSTGLENLIDRIEHGYINIWKQAVVFGLALLLIVASSEAIVRSATSISDALGLSLGFVGLTLTAIGTSLPELTFTISAMKRRKPQEVLGDITGGVIANSTFVLGITSIIHPIVVNKSNIGPSTLIFMIITLAIFLRVAKTKEKLDKKEAVVLLGVYVLFILVEYYLQSVK</sequence>
<proteinExistence type="predicted"/>
<organism evidence="7 8">
    <name type="scientific">candidate division WWE3 bacterium RIFCSPLOWO2_01_FULL_41_9</name>
    <dbReference type="NCBI Taxonomy" id="1802626"/>
    <lineage>
        <taxon>Bacteria</taxon>
        <taxon>Katanobacteria</taxon>
    </lineage>
</organism>
<evidence type="ECO:0000256" key="1">
    <source>
        <dbReference type="ARBA" id="ARBA00004141"/>
    </source>
</evidence>
<dbReference type="Gene3D" id="1.20.1420.30">
    <property type="entry name" value="NCX, central ion-binding region"/>
    <property type="match status" value="1"/>
</dbReference>
<feature type="transmembrane region" description="Helical" evidence="5">
    <location>
        <begin position="187"/>
        <end position="204"/>
    </location>
</feature>
<gene>
    <name evidence="7" type="ORF">A2976_04810</name>
</gene>
<dbReference type="Proteomes" id="UP000178346">
    <property type="component" value="Unassembled WGS sequence"/>
</dbReference>
<reference evidence="7 8" key="1">
    <citation type="journal article" date="2016" name="Nat. Commun.">
        <title>Thousands of microbial genomes shed light on interconnected biogeochemical processes in an aquifer system.</title>
        <authorList>
            <person name="Anantharaman K."/>
            <person name="Brown C.T."/>
            <person name="Hug L.A."/>
            <person name="Sharon I."/>
            <person name="Castelle C.J."/>
            <person name="Probst A.J."/>
            <person name="Thomas B.C."/>
            <person name="Singh A."/>
            <person name="Wilkins M.J."/>
            <person name="Karaoz U."/>
            <person name="Brodie E.L."/>
            <person name="Williams K.H."/>
            <person name="Hubbard S.S."/>
            <person name="Banfield J.F."/>
        </authorList>
    </citation>
    <scope>NUCLEOTIDE SEQUENCE [LARGE SCALE GENOMIC DNA]</scope>
</reference>
<accession>A0A1F4VLP5</accession>
<evidence type="ECO:0000256" key="4">
    <source>
        <dbReference type="ARBA" id="ARBA00023136"/>
    </source>
</evidence>
<comment type="caution">
    <text evidence="7">The sequence shown here is derived from an EMBL/GenBank/DDBJ whole genome shotgun (WGS) entry which is preliminary data.</text>
</comment>
<feature type="transmembrane region" description="Helical" evidence="5">
    <location>
        <begin position="133"/>
        <end position="151"/>
    </location>
</feature>
<keyword evidence="4 5" id="KW-0472">Membrane</keyword>
<evidence type="ECO:0000313" key="8">
    <source>
        <dbReference type="Proteomes" id="UP000178346"/>
    </source>
</evidence>
<feature type="transmembrane region" description="Helical" evidence="5">
    <location>
        <begin position="20"/>
        <end position="37"/>
    </location>
</feature>
<evidence type="ECO:0000256" key="3">
    <source>
        <dbReference type="ARBA" id="ARBA00022989"/>
    </source>
</evidence>
<keyword evidence="3 5" id="KW-1133">Transmembrane helix</keyword>
<dbReference type="GO" id="GO:0006874">
    <property type="term" value="P:intracellular calcium ion homeostasis"/>
    <property type="evidence" value="ECO:0007669"/>
    <property type="project" value="TreeGrafter"/>
</dbReference>
<protein>
    <recommendedName>
        <fullName evidence="6">Sodium/calcium exchanger membrane region domain-containing protein</fullName>
    </recommendedName>
</protein>
<evidence type="ECO:0000256" key="2">
    <source>
        <dbReference type="ARBA" id="ARBA00022692"/>
    </source>
</evidence>
<dbReference type="GO" id="GO:0008273">
    <property type="term" value="F:calcium, potassium:sodium antiporter activity"/>
    <property type="evidence" value="ECO:0007669"/>
    <property type="project" value="TreeGrafter"/>
</dbReference>
<dbReference type="PANTHER" id="PTHR10846:SF8">
    <property type="entry name" value="INNER MEMBRANE PROTEIN YRBG"/>
    <property type="match status" value="1"/>
</dbReference>
<comment type="subcellular location">
    <subcellularLocation>
        <location evidence="1">Membrane</location>
        <topology evidence="1">Multi-pass membrane protein</topology>
    </subcellularLocation>
</comment>
<evidence type="ECO:0000256" key="5">
    <source>
        <dbReference type="SAM" id="Phobius"/>
    </source>
</evidence>
<dbReference type="GO" id="GO:0005886">
    <property type="term" value="C:plasma membrane"/>
    <property type="evidence" value="ECO:0007669"/>
    <property type="project" value="TreeGrafter"/>
</dbReference>
<dbReference type="EMBL" id="MEVJ01000006">
    <property type="protein sequence ID" value="OGC58142.1"/>
    <property type="molecule type" value="Genomic_DNA"/>
</dbReference>
<dbReference type="Pfam" id="PF01699">
    <property type="entry name" value="Na_Ca_ex"/>
    <property type="match status" value="1"/>
</dbReference>
<dbReference type="GO" id="GO:0005262">
    <property type="term" value="F:calcium channel activity"/>
    <property type="evidence" value="ECO:0007669"/>
    <property type="project" value="TreeGrafter"/>
</dbReference>
<evidence type="ECO:0000259" key="6">
    <source>
        <dbReference type="Pfam" id="PF01699"/>
    </source>
</evidence>
<feature type="transmembrane region" description="Helical" evidence="5">
    <location>
        <begin position="157"/>
        <end position="175"/>
    </location>
</feature>